<gene>
    <name evidence="2" type="ORF">GXW76_20200</name>
</gene>
<feature type="region of interest" description="Disordered" evidence="1">
    <location>
        <begin position="26"/>
        <end position="48"/>
    </location>
</feature>
<comment type="caution">
    <text evidence="2">The sequence shown here is derived from an EMBL/GenBank/DDBJ whole genome shotgun (WGS) entry which is preliminary data.</text>
</comment>
<name>A0A9X9X275_9PROT</name>
<reference evidence="2" key="2">
    <citation type="journal article" date="2021" name="Syst. Appl. Microbiol.">
        <title>Roseomonas hellenica sp. nov., isolated from roots of wild-growing Alkanna tinctoria.</title>
        <authorList>
            <person name="Rat A."/>
            <person name="Naranjo H.D."/>
            <person name="Lebbe L."/>
            <person name="Cnockaert M."/>
            <person name="Krigas N."/>
            <person name="Grigoriadou K."/>
            <person name="Maloupa E."/>
            <person name="Willems A."/>
        </authorList>
    </citation>
    <scope>NUCLEOTIDE SEQUENCE</scope>
    <source>
        <strain evidence="2">LMG 31231</strain>
    </source>
</reference>
<evidence type="ECO:0000313" key="3">
    <source>
        <dbReference type="Proteomes" id="UP001138751"/>
    </source>
</evidence>
<reference evidence="2" key="1">
    <citation type="submission" date="2020-01" db="EMBL/GenBank/DDBJ databases">
        <authorList>
            <person name="Rat A."/>
        </authorList>
    </citation>
    <scope>NUCLEOTIDE SEQUENCE</scope>
    <source>
        <strain evidence="2">LMG 31231</strain>
    </source>
</reference>
<organism evidence="2 3">
    <name type="scientific">Neoroseomonas soli</name>
    <dbReference type="NCBI Taxonomy" id="1081025"/>
    <lineage>
        <taxon>Bacteria</taxon>
        <taxon>Pseudomonadati</taxon>
        <taxon>Pseudomonadota</taxon>
        <taxon>Alphaproteobacteria</taxon>
        <taxon>Acetobacterales</taxon>
        <taxon>Acetobacteraceae</taxon>
        <taxon>Neoroseomonas</taxon>
    </lineage>
</organism>
<sequence length="109" mass="12270">MQHMPSASFYALDDLALDAAPGDRRRARQIHRRAVHREPGDDAPHVAPGTSLEQFIRAYDEQRRAAGQRIAGNAVLVAAARLRGFTSQRRVSARRIIKTAKWLRDWVTA</sequence>
<keyword evidence="3" id="KW-1185">Reference proteome</keyword>
<dbReference type="RefSeq" id="WP_211863910.1">
    <property type="nucleotide sequence ID" value="NZ_JAAEDM010000075.1"/>
</dbReference>
<proteinExistence type="predicted"/>
<dbReference type="EMBL" id="JAAEDM010000075">
    <property type="protein sequence ID" value="MBR0673504.1"/>
    <property type="molecule type" value="Genomic_DNA"/>
</dbReference>
<evidence type="ECO:0000256" key="1">
    <source>
        <dbReference type="SAM" id="MobiDB-lite"/>
    </source>
</evidence>
<dbReference type="Proteomes" id="UP001138751">
    <property type="component" value="Unassembled WGS sequence"/>
</dbReference>
<accession>A0A9X9X275</accession>
<evidence type="ECO:0000313" key="2">
    <source>
        <dbReference type="EMBL" id="MBR0673504.1"/>
    </source>
</evidence>
<dbReference type="AlphaFoldDB" id="A0A9X9X275"/>
<feature type="compositionally biased region" description="Basic residues" evidence="1">
    <location>
        <begin position="26"/>
        <end position="35"/>
    </location>
</feature>
<protein>
    <submittedName>
        <fullName evidence="2">Uncharacterized protein</fullName>
    </submittedName>
</protein>